<name>A0A2Z6PLQ7_TRISU</name>
<evidence type="ECO:0000256" key="1">
    <source>
        <dbReference type="SAM" id="MobiDB-lite"/>
    </source>
</evidence>
<organism evidence="2 3">
    <name type="scientific">Trifolium subterraneum</name>
    <name type="common">Subterranean clover</name>
    <dbReference type="NCBI Taxonomy" id="3900"/>
    <lineage>
        <taxon>Eukaryota</taxon>
        <taxon>Viridiplantae</taxon>
        <taxon>Streptophyta</taxon>
        <taxon>Embryophyta</taxon>
        <taxon>Tracheophyta</taxon>
        <taxon>Spermatophyta</taxon>
        <taxon>Magnoliopsida</taxon>
        <taxon>eudicotyledons</taxon>
        <taxon>Gunneridae</taxon>
        <taxon>Pentapetalae</taxon>
        <taxon>rosids</taxon>
        <taxon>fabids</taxon>
        <taxon>Fabales</taxon>
        <taxon>Fabaceae</taxon>
        <taxon>Papilionoideae</taxon>
        <taxon>50 kb inversion clade</taxon>
        <taxon>NPAAA clade</taxon>
        <taxon>Hologalegina</taxon>
        <taxon>IRL clade</taxon>
        <taxon>Trifolieae</taxon>
        <taxon>Trifolium</taxon>
    </lineage>
</organism>
<keyword evidence="3" id="KW-1185">Reference proteome</keyword>
<dbReference type="AlphaFoldDB" id="A0A2Z6PLQ7"/>
<dbReference type="EMBL" id="DF974194">
    <property type="protein sequence ID" value="GAU46257.1"/>
    <property type="molecule type" value="Genomic_DNA"/>
</dbReference>
<feature type="region of interest" description="Disordered" evidence="1">
    <location>
        <begin position="1"/>
        <end position="26"/>
    </location>
</feature>
<evidence type="ECO:0000313" key="2">
    <source>
        <dbReference type="EMBL" id="GAU46257.1"/>
    </source>
</evidence>
<dbReference type="Proteomes" id="UP000242715">
    <property type="component" value="Unassembled WGS sequence"/>
</dbReference>
<reference evidence="3" key="1">
    <citation type="journal article" date="2017" name="Front. Plant Sci.">
        <title>Climate Clever Clovers: New Paradigm to Reduce the Environmental Footprint of Ruminants by Breeding Low Methanogenic Forages Utilizing Haplotype Variation.</title>
        <authorList>
            <person name="Kaur P."/>
            <person name="Appels R."/>
            <person name="Bayer P.E."/>
            <person name="Keeble-Gagnere G."/>
            <person name="Wang J."/>
            <person name="Hirakawa H."/>
            <person name="Shirasawa K."/>
            <person name="Vercoe P."/>
            <person name="Stefanova K."/>
            <person name="Durmic Z."/>
            <person name="Nichols P."/>
            <person name="Revell C."/>
            <person name="Isobe S.N."/>
            <person name="Edwards D."/>
            <person name="Erskine W."/>
        </authorList>
    </citation>
    <scope>NUCLEOTIDE SEQUENCE [LARGE SCALE GENOMIC DNA]</scope>
    <source>
        <strain evidence="3">cv. Daliak</strain>
    </source>
</reference>
<proteinExistence type="predicted"/>
<sequence>MMQSDETDFGSSQLCSGDGDDTGSTHGRRQCLLLPLLFPYSTSSFLCLFVLFLSLASFASLFSD</sequence>
<accession>A0A2Z6PLQ7</accession>
<gene>
    <name evidence="2" type="ORF">TSUD_272850</name>
</gene>
<evidence type="ECO:0000313" key="3">
    <source>
        <dbReference type="Proteomes" id="UP000242715"/>
    </source>
</evidence>
<protein>
    <submittedName>
        <fullName evidence="2">Uncharacterized protein</fullName>
    </submittedName>
</protein>